<name>A0A835Z8S6_9STRA</name>
<dbReference type="OrthoDB" id="10297304at2759"/>
<dbReference type="Proteomes" id="UP000664859">
    <property type="component" value="Unassembled WGS sequence"/>
</dbReference>
<comment type="caution">
    <text evidence="4">The sequence shown here is derived from an EMBL/GenBank/DDBJ whole genome shotgun (WGS) entry which is preliminary data.</text>
</comment>
<evidence type="ECO:0000313" key="4">
    <source>
        <dbReference type="EMBL" id="KAG5188563.1"/>
    </source>
</evidence>
<evidence type="ECO:0000313" key="5">
    <source>
        <dbReference type="Proteomes" id="UP000664859"/>
    </source>
</evidence>
<feature type="domain" description="Peroxin/Ferlin" evidence="3">
    <location>
        <begin position="84"/>
        <end position="141"/>
    </location>
</feature>
<proteinExistence type="predicted"/>
<accession>A0A835Z8S6</accession>
<keyword evidence="2" id="KW-0732">Signal</keyword>
<evidence type="ECO:0000256" key="1">
    <source>
        <dbReference type="SAM" id="MobiDB-lite"/>
    </source>
</evidence>
<dbReference type="SMART" id="SM00693">
    <property type="entry name" value="DysFN"/>
    <property type="match status" value="1"/>
</dbReference>
<evidence type="ECO:0000256" key="2">
    <source>
        <dbReference type="SAM" id="SignalP"/>
    </source>
</evidence>
<dbReference type="InterPro" id="IPR006614">
    <property type="entry name" value="Peroxin/Ferlin"/>
</dbReference>
<protein>
    <recommendedName>
        <fullName evidence="3">Peroxin/Ferlin domain-containing protein</fullName>
    </recommendedName>
</protein>
<organism evidence="4 5">
    <name type="scientific">Tribonema minus</name>
    <dbReference type="NCBI Taxonomy" id="303371"/>
    <lineage>
        <taxon>Eukaryota</taxon>
        <taxon>Sar</taxon>
        <taxon>Stramenopiles</taxon>
        <taxon>Ochrophyta</taxon>
        <taxon>PX clade</taxon>
        <taxon>Xanthophyceae</taxon>
        <taxon>Tribonematales</taxon>
        <taxon>Tribonemataceae</taxon>
        <taxon>Tribonema</taxon>
    </lineage>
</organism>
<sequence>MLRPWAALVPLLLANSSQLAAACPLIVHRAAKPCVNQGRLVKLPLIRGGGPPGSFDDAPQPDFAVYRPPKPTAQEEKERAAADAVVADVEVYENQVWGADGEEGGQHVLHRWSYSDGTPATPPSEVQLPDMWLWEGDWSVDCDHTPTCDEAGWHDLDDDSSTVKELTKGENIKSVYTRRRRWVRTMRLRSGASTDSSLRGIKALKEHPRGRAAAAATALHHAAAANTSTDTTVQATGDAARAGVARPVQPADAEEGRRKRRASGIATVAVPANVTANVTAAVPQATGDAAAAAAAERKRLARRQRPLGSALAQWWEREFVFRGFGVGLVKPLFAGYMLRGNLSDMGVGLRMPITSHFNCWEARRDLPLISSSLFFFWPLKVQTSFTMSVASAQLQDWAGGVKGLWLALADSFTAEGRRRAKIWLSGSGEGGAFAKKPVQRRTTVTRVGVTVSVRLSAEYGLQVWASPYIFLLPGVRIITDALSSALALILGTRDTAAAVEARRAQEAARLASATYAVALWASLCRCWQYSTSTAEQHGQCWWRAFQGTGTRCASAAPAAEQHATVQDGSDALCMSDEQRL</sequence>
<feature type="chain" id="PRO_5032352143" description="Peroxin/Ferlin domain-containing protein" evidence="2">
    <location>
        <begin position="23"/>
        <end position="580"/>
    </location>
</feature>
<feature type="signal peptide" evidence="2">
    <location>
        <begin position="1"/>
        <end position="22"/>
    </location>
</feature>
<dbReference type="AlphaFoldDB" id="A0A835Z8S6"/>
<feature type="region of interest" description="Disordered" evidence="1">
    <location>
        <begin position="240"/>
        <end position="262"/>
    </location>
</feature>
<dbReference type="PROSITE" id="PS51257">
    <property type="entry name" value="PROKAR_LIPOPROTEIN"/>
    <property type="match status" value="1"/>
</dbReference>
<gene>
    <name evidence="4" type="ORF">JKP88DRAFT_262274</name>
</gene>
<evidence type="ECO:0000259" key="3">
    <source>
        <dbReference type="SMART" id="SM00693"/>
    </source>
</evidence>
<dbReference type="EMBL" id="JAFCMP010000068">
    <property type="protein sequence ID" value="KAG5188563.1"/>
    <property type="molecule type" value="Genomic_DNA"/>
</dbReference>
<reference evidence="4" key="1">
    <citation type="submission" date="2021-02" db="EMBL/GenBank/DDBJ databases">
        <title>First Annotated Genome of the Yellow-green Alga Tribonema minus.</title>
        <authorList>
            <person name="Mahan K.M."/>
        </authorList>
    </citation>
    <scope>NUCLEOTIDE SEQUENCE</scope>
    <source>
        <strain evidence="4">UTEX B ZZ1240</strain>
    </source>
</reference>
<keyword evidence="5" id="KW-1185">Reference proteome</keyword>
<dbReference type="GO" id="GO:0016020">
    <property type="term" value="C:membrane"/>
    <property type="evidence" value="ECO:0007669"/>
    <property type="project" value="InterPro"/>
</dbReference>